<gene>
    <name evidence="2" type="ORF">rCG_36955</name>
</gene>
<evidence type="ECO:0000313" key="2">
    <source>
        <dbReference type="EMBL" id="EDM02254.1"/>
    </source>
</evidence>
<feature type="region of interest" description="Disordered" evidence="1">
    <location>
        <begin position="25"/>
        <end position="46"/>
    </location>
</feature>
<proteinExistence type="predicted"/>
<sequence length="46" mass="5237">MPRPCRTPGPRRSLQHHSVLHLPEDRAASQQQQRHCGQCTDPAHSK</sequence>
<accession>A6HTP3</accession>
<evidence type="ECO:0000313" key="3">
    <source>
        <dbReference type="Proteomes" id="UP000234681"/>
    </source>
</evidence>
<organism evidence="2 3">
    <name type="scientific">Rattus norvegicus</name>
    <name type="common">Rat</name>
    <dbReference type="NCBI Taxonomy" id="10116"/>
    <lineage>
        <taxon>Eukaryota</taxon>
        <taxon>Metazoa</taxon>
        <taxon>Chordata</taxon>
        <taxon>Craniata</taxon>
        <taxon>Vertebrata</taxon>
        <taxon>Euteleostomi</taxon>
        <taxon>Mammalia</taxon>
        <taxon>Eutheria</taxon>
        <taxon>Euarchontoglires</taxon>
        <taxon>Glires</taxon>
        <taxon>Rodentia</taxon>
        <taxon>Myomorpha</taxon>
        <taxon>Muroidea</taxon>
        <taxon>Muridae</taxon>
        <taxon>Murinae</taxon>
        <taxon>Rattus</taxon>
    </lineage>
</organism>
<dbReference type="AlphaFoldDB" id="A6HTP3"/>
<evidence type="ECO:0000256" key="1">
    <source>
        <dbReference type="SAM" id="MobiDB-lite"/>
    </source>
</evidence>
<name>A6HTP3_RAT</name>
<reference evidence="2 3" key="1">
    <citation type="submission" date="2005-07" db="EMBL/GenBank/DDBJ databases">
        <authorList>
            <person name="Mural R.J."/>
            <person name="Li P.W."/>
            <person name="Adams M.D."/>
            <person name="Amanatides P.G."/>
            <person name="Baden-Tillson H."/>
            <person name="Barnstead M."/>
            <person name="Chin S.H."/>
            <person name="Dew I."/>
            <person name="Evans C.A."/>
            <person name="Ferriera S."/>
            <person name="Flanigan M."/>
            <person name="Fosler C."/>
            <person name="Glodek A."/>
            <person name="Gu Z."/>
            <person name="Holt R.A."/>
            <person name="Jennings D."/>
            <person name="Kraft C.L."/>
            <person name="Lu F."/>
            <person name="Nguyen T."/>
            <person name="Nusskern D.R."/>
            <person name="Pfannkoch C.M."/>
            <person name="Sitter C."/>
            <person name="Sutton G.G."/>
            <person name="Venter J.C."/>
            <person name="Wang Z."/>
            <person name="Woodage T."/>
            <person name="Zheng X.H."/>
            <person name="Zhong F."/>
        </authorList>
    </citation>
    <scope>NUCLEOTIDE SEQUENCE [LARGE SCALE GENOMIC DNA]</scope>
    <source>
        <strain>BN</strain>
        <strain evidence="3">Sprague-Dawley</strain>
    </source>
</reference>
<protein>
    <submittedName>
        <fullName evidence="2">RCG36955</fullName>
    </submittedName>
</protein>
<dbReference type="EMBL" id="CH473951">
    <property type="protein sequence ID" value="EDM02254.1"/>
    <property type="molecule type" value="Genomic_DNA"/>
</dbReference>
<dbReference type="Proteomes" id="UP000234681">
    <property type="component" value="Chromosome 15"/>
</dbReference>